<dbReference type="PANTHER" id="PTHR43048:SF3">
    <property type="entry name" value="METHYLMALONYL-COA EPIMERASE, MITOCHONDRIAL"/>
    <property type="match status" value="1"/>
</dbReference>
<name>A0A4R6J0V5_9BACT</name>
<dbReference type="Pfam" id="PF00903">
    <property type="entry name" value="Glyoxalase"/>
    <property type="match status" value="1"/>
</dbReference>
<reference evidence="3 4" key="1">
    <citation type="submission" date="2019-03" db="EMBL/GenBank/DDBJ databases">
        <title>Genomic Encyclopedia of Archaeal and Bacterial Type Strains, Phase II (KMG-II): from individual species to whole genera.</title>
        <authorList>
            <person name="Goeker M."/>
        </authorList>
    </citation>
    <scope>NUCLEOTIDE SEQUENCE [LARGE SCALE GENOMIC DNA]</scope>
    <source>
        <strain evidence="3 4">DSM 28323</strain>
    </source>
</reference>
<dbReference type="GO" id="GO:0046872">
    <property type="term" value="F:metal ion binding"/>
    <property type="evidence" value="ECO:0007669"/>
    <property type="project" value="UniProtKB-KW"/>
</dbReference>
<dbReference type="SUPFAM" id="SSF54593">
    <property type="entry name" value="Glyoxalase/Bleomycin resistance protein/Dihydroxybiphenyl dioxygenase"/>
    <property type="match status" value="2"/>
</dbReference>
<feature type="domain" description="VOC" evidence="2">
    <location>
        <begin position="160"/>
        <end position="309"/>
    </location>
</feature>
<keyword evidence="3" id="KW-0456">Lyase</keyword>
<dbReference type="InterPro" id="IPR029068">
    <property type="entry name" value="Glyas_Bleomycin-R_OHBP_Dase"/>
</dbReference>
<evidence type="ECO:0000259" key="2">
    <source>
        <dbReference type="PROSITE" id="PS51819"/>
    </source>
</evidence>
<dbReference type="GO" id="GO:0046491">
    <property type="term" value="P:L-methylmalonyl-CoA metabolic process"/>
    <property type="evidence" value="ECO:0007669"/>
    <property type="project" value="TreeGrafter"/>
</dbReference>
<gene>
    <name evidence="3" type="ORF">BC659_0922</name>
</gene>
<sequence length="347" mass="39637">MFSYTTGIQQVGIGVTDAEDAKYLYRDLFGMNALVFDDRAPAGLMTAYTGNQIYTRRALLTMNMNGGGGFEIWQFLSRAATPQKNDFTRGAPGINAVKMKVHCTDTAYIYLKQYKDLVITQIQSDPDNKKFFEVIDGYGNCFQLIEAYDWFQKNTHCFGGVTGAIIGVTDMEKSISFYQLLLGTAKLVYDIIETNEINGFRISRRRVLLRKTMLEKGAFTRLLGNTDIELIQLMDERPQHLFHDRYWGDCGFIHICFDVLDMDALKKVMKENGYVFTVDSASGFSMQDAAGRFCYVEDPDGTLIELVQTHKVPLVKKLGWYLQLNKRRTHKPLPNWMVSMLGWNKVK</sequence>
<dbReference type="InterPro" id="IPR004360">
    <property type="entry name" value="Glyas_Fos-R_dOase_dom"/>
</dbReference>
<feature type="domain" description="VOC" evidence="2">
    <location>
        <begin position="7"/>
        <end position="147"/>
    </location>
</feature>
<evidence type="ECO:0000313" key="3">
    <source>
        <dbReference type="EMBL" id="TDO28842.1"/>
    </source>
</evidence>
<organism evidence="3 4">
    <name type="scientific">Sediminibacterium goheungense</name>
    <dbReference type="NCBI Taxonomy" id="1086393"/>
    <lineage>
        <taxon>Bacteria</taxon>
        <taxon>Pseudomonadati</taxon>
        <taxon>Bacteroidota</taxon>
        <taxon>Chitinophagia</taxon>
        <taxon>Chitinophagales</taxon>
        <taxon>Chitinophagaceae</taxon>
        <taxon>Sediminibacterium</taxon>
    </lineage>
</organism>
<evidence type="ECO:0000313" key="4">
    <source>
        <dbReference type="Proteomes" id="UP000295741"/>
    </source>
</evidence>
<dbReference type="Proteomes" id="UP000295741">
    <property type="component" value="Unassembled WGS sequence"/>
</dbReference>
<keyword evidence="3" id="KW-0560">Oxidoreductase</keyword>
<dbReference type="GO" id="GO:0016829">
    <property type="term" value="F:lyase activity"/>
    <property type="evidence" value="ECO:0007669"/>
    <property type="project" value="UniProtKB-KW"/>
</dbReference>
<accession>A0A4R6J0V5</accession>
<keyword evidence="3" id="KW-0223">Dioxygenase</keyword>
<dbReference type="GO" id="GO:0051213">
    <property type="term" value="F:dioxygenase activity"/>
    <property type="evidence" value="ECO:0007669"/>
    <property type="project" value="UniProtKB-KW"/>
</dbReference>
<dbReference type="PANTHER" id="PTHR43048">
    <property type="entry name" value="METHYLMALONYL-COA EPIMERASE"/>
    <property type="match status" value="1"/>
</dbReference>
<proteinExistence type="predicted"/>
<dbReference type="InterPro" id="IPR037523">
    <property type="entry name" value="VOC_core"/>
</dbReference>
<dbReference type="OrthoDB" id="9795618at2"/>
<dbReference type="EMBL" id="SNWP01000010">
    <property type="protein sequence ID" value="TDO28842.1"/>
    <property type="molecule type" value="Genomic_DNA"/>
</dbReference>
<keyword evidence="1" id="KW-0479">Metal-binding</keyword>
<dbReference type="Gene3D" id="3.10.180.10">
    <property type="entry name" value="2,3-Dihydroxybiphenyl 1,2-Dioxygenase, domain 1"/>
    <property type="match status" value="2"/>
</dbReference>
<dbReference type="RefSeq" id="WP_133473461.1">
    <property type="nucleotide sequence ID" value="NZ_SNWP01000010.1"/>
</dbReference>
<dbReference type="GO" id="GO:0004493">
    <property type="term" value="F:methylmalonyl-CoA epimerase activity"/>
    <property type="evidence" value="ECO:0007669"/>
    <property type="project" value="TreeGrafter"/>
</dbReference>
<comment type="caution">
    <text evidence="3">The sequence shown here is derived from an EMBL/GenBank/DDBJ whole genome shotgun (WGS) entry which is preliminary data.</text>
</comment>
<protein>
    <submittedName>
        <fullName evidence="3">Catechol 2,3-dioxygenase-like lactoylglutathione lyase family enzyme</fullName>
    </submittedName>
</protein>
<keyword evidence="4" id="KW-1185">Reference proteome</keyword>
<evidence type="ECO:0000256" key="1">
    <source>
        <dbReference type="ARBA" id="ARBA00022723"/>
    </source>
</evidence>
<dbReference type="AlphaFoldDB" id="A0A4R6J0V5"/>
<dbReference type="PROSITE" id="PS51819">
    <property type="entry name" value="VOC"/>
    <property type="match status" value="2"/>
</dbReference>
<dbReference type="InterPro" id="IPR051785">
    <property type="entry name" value="MMCE/EMCE_epimerase"/>
</dbReference>